<dbReference type="Proteomes" id="UP000176377">
    <property type="component" value="Unassembled WGS sequence"/>
</dbReference>
<gene>
    <name evidence="1" type="ORF">A2765_05160</name>
</gene>
<accession>A0A1F6D9W4</accession>
<name>A0A1F6D9W4_9BACT</name>
<evidence type="ECO:0000313" key="2">
    <source>
        <dbReference type="Proteomes" id="UP000176377"/>
    </source>
</evidence>
<reference evidence="1 2" key="1">
    <citation type="journal article" date="2016" name="Nat. Commun.">
        <title>Thousands of microbial genomes shed light on interconnected biogeochemical processes in an aquifer system.</title>
        <authorList>
            <person name="Anantharaman K."/>
            <person name="Brown C.T."/>
            <person name="Hug L.A."/>
            <person name="Sharon I."/>
            <person name="Castelle C.J."/>
            <person name="Probst A.J."/>
            <person name="Thomas B.C."/>
            <person name="Singh A."/>
            <person name="Wilkins M.J."/>
            <person name="Karaoz U."/>
            <person name="Brodie E.L."/>
            <person name="Williams K.H."/>
            <person name="Hubbard S.S."/>
            <person name="Banfield J.F."/>
        </authorList>
    </citation>
    <scope>NUCLEOTIDE SEQUENCE [LARGE SCALE GENOMIC DNA]</scope>
</reference>
<evidence type="ECO:0000313" key="1">
    <source>
        <dbReference type="EMBL" id="OGG57792.1"/>
    </source>
</evidence>
<dbReference type="EMBL" id="MFLA01000045">
    <property type="protein sequence ID" value="OGG57792.1"/>
    <property type="molecule type" value="Genomic_DNA"/>
</dbReference>
<protein>
    <recommendedName>
        <fullName evidence="3">Orc1-like AAA ATPase domain-containing protein</fullName>
    </recommendedName>
</protein>
<sequence length="476" mass="54168">MTNSSSKASLLEGLSFGQRVAEQEPKLEEYFVETLIWRKILRGEVDIVYGMKGSGKSAIFHLLSTGRAVPQNVKIIPAEDTRGDPVFSAIKQDPPTSEIQFVYLWKLYILSLIASDPQILEILKRDHSELVEQLSSVGVIGDDKARILSRVLKYVDSVSVSTVEIKLKDPGESKKSIDVDEVLKLLNSILKQNGKIVWILFDRLDAVFDYNTELEQNALRALFRVYQDSAKYDSIRLKIFLRKDIWKSLTEKGMREGSHITLSDSIEWSEPNIVNLIVRRLLSNPEIVSAFNVDSQSVLNNYELQKDFFYRVFPKQIDAGSRKSETIRWLMARVSDGTQKIAPRELIHLLNEAKDGQINAMELGEAAPPGENLFTPTAIKNALPPVSQARMEQTIFAEYPDLKKFILMLEGEKATQSIESLMKIWDMSIEDAVDMASRLVDIGFFETRGDKRNPEFRVPFLYRPYLKLIQGKADEE</sequence>
<dbReference type="NCBIfam" id="NF047389">
    <property type="entry name" value="ATPase_Sll1717"/>
    <property type="match status" value="1"/>
</dbReference>
<dbReference type="InterPro" id="IPR059206">
    <property type="entry name" value="Sll1717-like"/>
</dbReference>
<dbReference type="AlphaFoldDB" id="A0A1F6D9W4"/>
<comment type="caution">
    <text evidence="1">The sequence shown here is derived from an EMBL/GenBank/DDBJ whole genome shotgun (WGS) entry which is preliminary data.</text>
</comment>
<proteinExistence type="predicted"/>
<evidence type="ECO:0008006" key="3">
    <source>
        <dbReference type="Google" id="ProtNLM"/>
    </source>
</evidence>
<dbReference type="SUPFAM" id="SSF52540">
    <property type="entry name" value="P-loop containing nucleoside triphosphate hydrolases"/>
    <property type="match status" value="1"/>
</dbReference>
<dbReference type="InterPro" id="IPR027417">
    <property type="entry name" value="P-loop_NTPase"/>
</dbReference>
<organism evidence="1 2">
    <name type="scientific">Candidatus Kaiserbacteria bacterium RIFCSPHIGHO2_01_FULL_56_24</name>
    <dbReference type="NCBI Taxonomy" id="1798487"/>
    <lineage>
        <taxon>Bacteria</taxon>
        <taxon>Candidatus Kaiseribacteriota</taxon>
    </lineage>
</organism>